<reference evidence="1 2" key="1">
    <citation type="journal article" date="2011" name="J. Bacteriol.">
        <title>Complete genome sequence of Amycolicicoccus subflavus DQS3-9A1T, an actinomycete isolated from crude oil-polluted soil.</title>
        <authorList>
            <person name="Cai M."/>
            <person name="Chen W.M."/>
            <person name="Nie Y."/>
            <person name="Chi C.Q."/>
            <person name="Wang Y.N."/>
            <person name="Tang Y.Q."/>
            <person name="Li G.Y."/>
            <person name="Wu X.L."/>
        </authorList>
    </citation>
    <scope>NUCLEOTIDE SEQUENCE [LARGE SCALE GENOMIC DNA]</scope>
    <source>
        <strain evidence="2">DSM 45089 / DQS3-9A1</strain>
    </source>
</reference>
<dbReference type="eggNOG" id="COG1418">
    <property type="taxonomic scope" value="Bacteria"/>
</dbReference>
<evidence type="ECO:0000313" key="2">
    <source>
        <dbReference type="Proteomes" id="UP000009235"/>
    </source>
</evidence>
<organism evidence="1 2">
    <name type="scientific">Hoyosella subflava (strain DSM 45089 / JCM 17490 / NBRC 109087 / DQS3-9A1)</name>
    <name type="common">Amycolicicoccus subflavus</name>
    <dbReference type="NCBI Taxonomy" id="443218"/>
    <lineage>
        <taxon>Bacteria</taxon>
        <taxon>Bacillati</taxon>
        <taxon>Actinomycetota</taxon>
        <taxon>Actinomycetes</taxon>
        <taxon>Mycobacteriales</taxon>
        <taxon>Hoyosellaceae</taxon>
        <taxon>Hoyosella</taxon>
    </lineage>
</organism>
<evidence type="ECO:0000313" key="1">
    <source>
        <dbReference type="EMBL" id="AEF40795.1"/>
    </source>
</evidence>
<dbReference type="RefSeq" id="WP_013807144.1">
    <property type="nucleotide sequence ID" value="NC_015564.1"/>
</dbReference>
<accession>F6ERY0</accession>
<dbReference type="AlphaFoldDB" id="F6ERY0"/>
<keyword evidence="2" id="KW-1185">Reference proteome</keyword>
<dbReference type="KEGG" id="asd:AS9A_2348"/>
<dbReference type="Gene3D" id="1.10.3210.10">
    <property type="entry name" value="Hypothetical protein af1432"/>
    <property type="match status" value="1"/>
</dbReference>
<dbReference type="GO" id="GO:0016787">
    <property type="term" value="F:hydrolase activity"/>
    <property type="evidence" value="ECO:0007669"/>
    <property type="project" value="UniProtKB-KW"/>
</dbReference>
<name>F6ERY0_HOYSD</name>
<keyword evidence="1" id="KW-0378">Hydrolase</keyword>
<protein>
    <submittedName>
        <fullName evidence="1">Metal dependent phosphohydrolase</fullName>
    </submittedName>
</protein>
<sequence length="183" mass="20582">MDFKAQREIEWRLEPWSSALGADRTAYSHHVLRVLGLCDLLWERSPDSAFPPSGREEYLTALAFHDLGIWSAGTMDYLGPSVALAHQWLDKHGQGHHRVAVAAMIEHHHKLRPAGPATSPVEILRRADLIDVTLGLIAFGIPRRAYKDLLHTYPDAGFHPKLAKMIGRRLLAHPLSPMPMIRL</sequence>
<dbReference type="SUPFAM" id="SSF109604">
    <property type="entry name" value="HD-domain/PDEase-like"/>
    <property type="match status" value="1"/>
</dbReference>
<proteinExistence type="predicted"/>
<dbReference type="EMBL" id="CP002786">
    <property type="protein sequence ID" value="AEF40795.1"/>
    <property type="molecule type" value="Genomic_DNA"/>
</dbReference>
<dbReference type="Proteomes" id="UP000009235">
    <property type="component" value="Chromosome"/>
</dbReference>
<dbReference type="STRING" id="443218.AS9A_2348"/>
<gene>
    <name evidence="1" type="ordered locus">AS9A_2348</name>
</gene>
<dbReference type="OrthoDB" id="459260at2"/>
<dbReference type="HOGENOM" id="CLU_101194_0_0_11"/>